<protein>
    <recommendedName>
        <fullName evidence="3">Lipoprotein</fullName>
    </recommendedName>
</protein>
<evidence type="ECO:0008006" key="3">
    <source>
        <dbReference type="Google" id="ProtNLM"/>
    </source>
</evidence>
<evidence type="ECO:0000313" key="1">
    <source>
        <dbReference type="EMBL" id="TGL24280.1"/>
    </source>
</evidence>
<evidence type="ECO:0000313" key="2">
    <source>
        <dbReference type="Proteomes" id="UP000298200"/>
    </source>
</evidence>
<accession>A0ABY2M4Z4</accession>
<keyword evidence="2" id="KW-1185">Reference proteome</keyword>
<reference evidence="2" key="1">
    <citation type="journal article" date="2019" name="PLoS Negl. Trop. Dis.">
        <title>Revisiting the worldwide diversity of Leptospira species in the environment.</title>
        <authorList>
            <person name="Vincent A.T."/>
            <person name="Schiettekatte O."/>
            <person name="Bourhy P."/>
            <person name="Veyrier F.J."/>
            <person name="Picardeau M."/>
        </authorList>
    </citation>
    <scope>NUCLEOTIDE SEQUENCE [LARGE SCALE GENOMIC DNA]</scope>
    <source>
        <strain evidence="2">201800272</strain>
    </source>
</reference>
<name>A0ABY2M4Z4_9LEPT</name>
<dbReference type="RefSeq" id="WP_135633564.1">
    <property type="nucleotide sequence ID" value="NZ_RQFU01000005.1"/>
</dbReference>
<proteinExistence type="predicted"/>
<comment type="caution">
    <text evidence="1">The sequence shown here is derived from an EMBL/GenBank/DDBJ whole genome shotgun (WGS) entry which is preliminary data.</text>
</comment>
<dbReference type="EMBL" id="RQFU01000005">
    <property type="protein sequence ID" value="TGL24280.1"/>
    <property type="molecule type" value="Genomic_DNA"/>
</dbReference>
<sequence length="251" mass="29934">MMKFKTTKLIRHSPIILFLLVNCMVSKYSGNIPRLDEKSQNKSIQIVKIAEQLRFSHYQTVAGEARMVYTQEDLIKGIQIYKEQYSNSKPKWEYANQEQYQFEKKNMDPVKLEGVINHLKNANEPYVFVSHRKIQYDWGTVDWKDKNENLILSEFYGHYFDDDWSPYAFLINLIPNQIVGTGIFRFQINEEVVEFRANARKTIWRFPIRYWAHTHIFSTKNGKNKFPILIQISDPNDRENSQNGLYFIFIK</sequence>
<organism evidence="1 2">
    <name type="scientific">Leptospira yanagawae</name>
    <dbReference type="NCBI Taxonomy" id="293069"/>
    <lineage>
        <taxon>Bacteria</taxon>
        <taxon>Pseudomonadati</taxon>
        <taxon>Spirochaetota</taxon>
        <taxon>Spirochaetia</taxon>
        <taxon>Leptospirales</taxon>
        <taxon>Leptospiraceae</taxon>
        <taxon>Leptospira</taxon>
    </lineage>
</organism>
<gene>
    <name evidence="1" type="ORF">EHQ46_03945</name>
</gene>
<dbReference type="Proteomes" id="UP000298200">
    <property type="component" value="Unassembled WGS sequence"/>
</dbReference>